<keyword evidence="3 6" id="KW-1133">Transmembrane helix</keyword>
<feature type="transmembrane region" description="Helical" evidence="6">
    <location>
        <begin position="104"/>
        <end position="123"/>
    </location>
</feature>
<comment type="subcellular location">
    <subcellularLocation>
        <location evidence="1">Membrane</location>
        <topology evidence="1">Multi-pass membrane protein</topology>
    </subcellularLocation>
</comment>
<dbReference type="OrthoDB" id="440553at2759"/>
<organism evidence="8 9">
    <name type="scientific">Botrytis tulipae</name>
    <dbReference type="NCBI Taxonomy" id="87230"/>
    <lineage>
        <taxon>Eukaryota</taxon>
        <taxon>Fungi</taxon>
        <taxon>Dikarya</taxon>
        <taxon>Ascomycota</taxon>
        <taxon>Pezizomycotina</taxon>
        <taxon>Leotiomycetes</taxon>
        <taxon>Helotiales</taxon>
        <taxon>Sclerotiniaceae</taxon>
        <taxon>Botrytis</taxon>
    </lineage>
</organism>
<dbReference type="PANTHER" id="PTHR23501:SF43">
    <property type="entry name" value="MULTIDRUG TRANSPORTER, PUTATIVE (AFU_ORTHOLOGUE AFUA_6G03040)-RELATED"/>
    <property type="match status" value="1"/>
</dbReference>
<evidence type="ECO:0000256" key="6">
    <source>
        <dbReference type="SAM" id="Phobius"/>
    </source>
</evidence>
<feature type="transmembrane region" description="Helical" evidence="6">
    <location>
        <begin position="401"/>
        <end position="422"/>
    </location>
</feature>
<feature type="transmembrane region" description="Helical" evidence="6">
    <location>
        <begin position="370"/>
        <end position="389"/>
    </location>
</feature>
<dbReference type="Proteomes" id="UP000297777">
    <property type="component" value="Unassembled WGS sequence"/>
</dbReference>
<reference evidence="8 9" key="1">
    <citation type="submission" date="2017-12" db="EMBL/GenBank/DDBJ databases">
        <title>Comparative genomics of Botrytis spp.</title>
        <authorList>
            <person name="Valero-Jimenez C.A."/>
            <person name="Tapia P."/>
            <person name="Veloso J."/>
            <person name="Silva-Moreno E."/>
            <person name="Staats M."/>
            <person name="Valdes J.H."/>
            <person name="Van Kan J.A.L."/>
        </authorList>
    </citation>
    <scope>NUCLEOTIDE SEQUENCE [LARGE SCALE GENOMIC DNA]</scope>
    <source>
        <strain evidence="8 9">Bt9001</strain>
    </source>
</reference>
<feature type="transmembrane region" description="Helical" evidence="6">
    <location>
        <begin position="162"/>
        <end position="186"/>
    </location>
</feature>
<evidence type="ECO:0000313" key="8">
    <source>
        <dbReference type="EMBL" id="TGO15536.1"/>
    </source>
</evidence>
<evidence type="ECO:0000313" key="9">
    <source>
        <dbReference type="Proteomes" id="UP000297777"/>
    </source>
</evidence>
<feature type="transmembrane region" description="Helical" evidence="6">
    <location>
        <begin position="261"/>
        <end position="284"/>
    </location>
</feature>
<proteinExistence type="predicted"/>
<feature type="transmembrane region" description="Helical" evidence="6">
    <location>
        <begin position="231"/>
        <end position="249"/>
    </location>
</feature>
<keyword evidence="4 6" id="KW-0472">Membrane</keyword>
<dbReference type="Pfam" id="PF07690">
    <property type="entry name" value="MFS_1"/>
    <property type="match status" value="1"/>
</dbReference>
<sequence length="560" mass="61106">MDNNTPKLESSASDEPISESRPNPRGNGPNVPKWRLVCLCISLCFGLFLALLDTSIVATALYTIGVEFNSLNFVSWIALAYTLSYLGCAVLFARIGDIAGRKNAYIAAFIIFFAFSIACGFAQTLNQLIAFRALQGIGGSGLYSLTMVIFPEISPPGMRRWIGSLAGAVVAMSGVLGPVIGGIITWYTSWRWIFWINAPIGIVPLILFYLVWPNENQLHQSKRRPLRQLDLVGACILIIASILFVFAFQEAGLKTDSWNKPLFLIPLIVGIVFWILLFAWEFTVQKKWEEKLATMFPWRLIKNRVYMFGLATTLPMGFPYFVVIYSLPLRFQVVNGKSPLTAGLGLLPMLGSTAIASFLGGMLNGTKNRVFLTLLAGSGLSVIGTSSLSTLSNTEYVEAKTYGFLVFVGLGFGLTVSTVSMLSNYESSIRDHAVAQGITSQARILGGSIGIAASTAILGLAQQTQLTGIVSPEELASLESSAKSMTNSQLYAVRQAYSDSFSEDMKVCAIVAGLCILVTVGTWKKNPVTIEQRLREQIAEEVQRLKGQVTQVRVSEELKS</sequence>
<dbReference type="PANTHER" id="PTHR23501">
    <property type="entry name" value="MAJOR FACILITATOR SUPERFAMILY"/>
    <property type="match status" value="1"/>
</dbReference>
<dbReference type="Gene3D" id="1.20.1720.10">
    <property type="entry name" value="Multidrug resistance protein D"/>
    <property type="match status" value="1"/>
</dbReference>
<dbReference type="InterPro" id="IPR020846">
    <property type="entry name" value="MFS_dom"/>
</dbReference>
<protein>
    <recommendedName>
        <fullName evidence="7">Major facilitator superfamily (MFS) profile domain-containing protein</fullName>
    </recommendedName>
</protein>
<dbReference type="InterPro" id="IPR036259">
    <property type="entry name" value="MFS_trans_sf"/>
</dbReference>
<evidence type="ECO:0000256" key="2">
    <source>
        <dbReference type="ARBA" id="ARBA00022692"/>
    </source>
</evidence>
<name>A0A4Z1ETM9_9HELO</name>
<dbReference type="SUPFAM" id="SSF103473">
    <property type="entry name" value="MFS general substrate transporter"/>
    <property type="match status" value="1"/>
</dbReference>
<evidence type="ECO:0000256" key="4">
    <source>
        <dbReference type="ARBA" id="ARBA00023136"/>
    </source>
</evidence>
<feature type="transmembrane region" description="Helical" evidence="6">
    <location>
        <begin position="73"/>
        <end position="92"/>
    </location>
</feature>
<evidence type="ECO:0000256" key="5">
    <source>
        <dbReference type="SAM" id="MobiDB-lite"/>
    </source>
</evidence>
<dbReference type="Gene3D" id="1.20.1250.20">
    <property type="entry name" value="MFS general substrate transporter like domains"/>
    <property type="match status" value="1"/>
</dbReference>
<feature type="region of interest" description="Disordered" evidence="5">
    <location>
        <begin position="1"/>
        <end position="26"/>
    </location>
</feature>
<evidence type="ECO:0000256" key="3">
    <source>
        <dbReference type="ARBA" id="ARBA00022989"/>
    </source>
</evidence>
<feature type="compositionally biased region" description="Polar residues" evidence="5">
    <location>
        <begin position="1"/>
        <end position="13"/>
    </location>
</feature>
<accession>A0A4Z1ETM9</accession>
<gene>
    <name evidence="8" type="ORF">BTUL_0039g00530</name>
</gene>
<dbReference type="GO" id="GO:0022857">
    <property type="term" value="F:transmembrane transporter activity"/>
    <property type="evidence" value="ECO:0007669"/>
    <property type="project" value="InterPro"/>
</dbReference>
<comment type="caution">
    <text evidence="8">The sequence shown here is derived from an EMBL/GenBank/DDBJ whole genome shotgun (WGS) entry which is preliminary data.</text>
</comment>
<evidence type="ECO:0000259" key="7">
    <source>
        <dbReference type="PROSITE" id="PS50850"/>
    </source>
</evidence>
<feature type="transmembrane region" description="Helical" evidence="6">
    <location>
        <begin position="129"/>
        <end position="150"/>
    </location>
</feature>
<feature type="transmembrane region" description="Helical" evidence="6">
    <location>
        <begin position="305"/>
        <end position="328"/>
    </location>
</feature>
<feature type="transmembrane region" description="Helical" evidence="6">
    <location>
        <begin position="340"/>
        <end position="363"/>
    </location>
</feature>
<feature type="domain" description="Major facilitator superfamily (MFS) profile" evidence="7">
    <location>
        <begin position="39"/>
        <end position="530"/>
    </location>
</feature>
<feature type="transmembrane region" description="Helical" evidence="6">
    <location>
        <begin position="192"/>
        <end position="211"/>
    </location>
</feature>
<dbReference type="InterPro" id="IPR011701">
    <property type="entry name" value="MFS"/>
</dbReference>
<dbReference type="PROSITE" id="PS50850">
    <property type="entry name" value="MFS"/>
    <property type="match status" value="1"/>
</dbReference>
<keyword evidence="2 6" id="KW-0812">Transmembrane</keyword>
<evidence type="ECO:0000256" key="1">
    <source>
        <dbReference type="ARBA" id="ARBA00004141"/>
    </source>
</evidence>
<dbReference type="AlphaFoldDB" id="A0A4Z1ETM9"/>
<dbReference type="GO" id="GO:0005886">
    <property type="term" value="C:plasma membrane"/>
    <property type="evidence" value="ECO:0007669"/>
    <property type="project" value="TreeGrafter"/>
</dbReference>
<dbReference type="EMBL" id="PQXH01000039">
    <property type="protein sequence ID" value="TGO15536.1"/>
    <property type="molecule type" value="Genomic_DNA"/>
</dbReference>
<keyword evidence="9" id="KW-1185">Reference proteome</keyword>
<feature type="transmembrane region" description="Helical" evidence="6">
    <location>
        <begin position="36"/>
        <end position="61"/>
    </location>
</feature>